<comment type="caution">
    <text evidence="4">The sequence shown here is derived from an EMBL/GenBank/DDBJ whole genome shotgun (WGS) entry which is preliminary data.</text>
</comment>
<keyword evidence="3" id="KW-0732">Signal</keyword>
<evidence type="ECO:0000256" key="2">
    <source>
        <dbReference type="SAM" id="MobiDB-lite"/>
    </source>
</evidence>
<feature type="chain" id="PRO_5046302189" evidence="3">
    <location>
        <begin position="20"/>
        <end position="175"/>
    </location>
</feature>
<evidence type="ECO:0000313" key="4">
    <source>
        <dbReference type="EMBL" id="KAH6587311.1"/>
    </source>
</evidence>
<accession>A0ABQ8EVP7</accession>
<feature type="signal peptide" evidence="3">
    <location>
        <begin position="1"/>
        <end position="19"/>
    </location>
</feature>
<name>A0ABQ8EVP7_9FUNG</name>
<evidence type="ECO:0000256" key="1">
    <source>
        <dbReference type="SAM" id="Coils"/>
    </source>
</evidence>
<keyword evidence="1" id="KW-0175">Coiled coil</keyword>
<dbReference type="EMBL" id="JAFCIX010000566">
    <property type="protein sequence ID" value="KAH6587311.1"/>
    <property type="molecule type" value="Genomic_DNA"/>
</dbReference>
<evidence type="ECO:0000313" key="5">
    <source>
        <dbReference type="Proteomes" id="UP001648503"/>
    </source>
</evidence>
<proteinExistence type="predicted"/>
<keyword evidence="5" id="KW-1185">Reference proteome</keyword>
<sequence>MKLAIASTTLLFAMMAAQATVLSVAPVTGVNLVKRAPNGGDDDEQSTMVDQSSSDPTPQLPLTKQEKERMDDFYGILCSELRDLARETSTQRGKLEEYEELVEKLEKACEGEDSPACTKVDAVVDKLKEKITKLEEELKTSQEEYRTKLDEQAGIEEAMRLDDHDYFRSRYLQNE</sequence>
<protein>
    <submittedName>
        <fullName evidence="4">Uncharacterized protein</fullName>
    </submittedName>
</protein>
<dbReference type="Proteomes" id="UP001648503">
    <property type="component" value="Unassembled WGS sequence"/>
</dbReference>
<feature type="region of interest" description="Disordered" evidence="2">
    <location>
        <begin position="35"/>
        <end position="67"/>
    </location>
</feature>
<evidence type="ECO:0000256" key="3">
    <source>
        <dbReference type="SAM" id="SignalP"/>
    </source>
</evidence>
<gene>
    <name evidence="4" type="ORF">BASA50_001317</name>
</gene>
<reference evidence="4 5" key="1">
    <citation type="submission" date="2021-02" db="EMBL/GenBank/DDBJ databases">
        <title>Variation within the Batrachochytrium salamandrivorans European outbreak.</title>
        <authorList>
            <person name="Kelly M."/>
            <person name="Pasmans F."/>
            <person name="Shea T.P."/>
            <person name="Munoz J.F."/>
            <person name="Carranza S."/>
            <person name="Cuomo C.A."/>
            <person name="Martel A."/>
        </authorList>
    </citation>
    <scope>NUCLEOTIDE SEQUENCE [LARGE SCALE GENOMIC DNA]</scope>
    <source>
        <strain evidence="4 5">AMFP18/2</strain>
    </source>
</reference>
<organism evidence="4 5">
    <name type="scientific">Batrachochytrium salamandrivorans</name>
    <dbReference type="NCBI Taxonomy" id="1357716"/>
    <lineage>
        <taxon>Eukaryota</taxon>
        <taxon>Fungi</taxon>
        <taxon>Fungi incertae sedis</taxon>
        <taxon>Chytridiomycota</taxon>
        <taxon>Chytridiomycota incertae sedis</taxon>
        <taxon>Chytridiomycetes</taxon>
        <taxon>Rhizophydiales</taxon>
        <taxon>Rhizophydiales incertae sedis</taxon>
        <taxon>Batrachochytrium</taxon>
    </lineage>
</organism>
<feature type="compositionally biased region" description="Polar residues" evidence="2">
    <location>
        <begin position="46"/>
        <end position="62"/>
    </location>
</feature>
<feature type="coiled-coil region" evidence="1">
    <location>
        <begin position="81"/>
        <end position="151"/>
    </location>
</feature>